<reference evidence="10" key="1">
    <citation type="submission" date="2017-08" db="EMBL/GenBank/DDBJ databases">
        <title>A dynamic microbial community with high functional redundancy inhabits the cold, oxic subseafloor aquifer.</title>
        <authorList>
            <person name="Tully B.J."/>
            <person name="Wheat C.G."/>
            <person name="Glazer B.T."/>
            <person name="Huber J.A."/>
        </authorList>
    </citation>
    <scope>NUCLEOTIDE SEQUENCE [LARGE SCALE GENOMIC DNA]</scope>
</reference>
<proteinExistence type="inferred from homology"/>
<dbReference type="EC" id="4.2.1.84" evidence="5"/>
<evidence type="ECO:0000313" key="10">
    <source>
        <dbReference type="Proteomes" id="UP000218767"/>
    </source>
</evidence>
<dbReference type="InterPro" id="IPR024690">
    <property type="entry name" value="CN_hydtase_beta_dom_C"/>
</dbReference>
<gene>
    <name evidence="9" type="primary">nthB</name>
    <name evidence="9" type="ORF">COB20_04285</name>
</gene>
<evidence type="ECO:0000259" key="7">
    <source>
        <dbReference type="Pfam" id="PF02211"/>
    </source>
</evidence>
<protein>
    <recommendedName>
        <fullName evidence="5">Nitrile hydratase subunit beta</fullName>
        <shortName evidence="5">NHase</shortName>
        <ecNumber evidence="5">4.2.1.84</ecNumber>
    </recommendedName>
</protein>
<dbReference type="Gene3D" id="2.30.30.50">
    <property type="match status" value="1"/>
</dbReference>
<comment type="similarity">
    <text evidence="2 5">Belongs to the nitrile hydratase subunit beta family.</text>
</comment>
<dbReference type="AlphaFoldDB" id="A0A2A4XAQ2"/>
<feature type="domain" description="Nitrile hydratase beta subunit-like N-terminal" evidence="8">
    <location>
        <begin position="1"/>
        <end position="103"/>
    </location>
</feature>
<accession>A0A2A4XAQ2</accession>
<dbReference type="Proteomes" id="UP000218767">
    <property type="component" value="Unassembled WGS sequence"/>
</dbReference>
<name>A0A2A4XAQ2_9GAMM</name>
<evidence type="ECO:0000256" key="4">
    <source>
        <dbReference type="ARBA" id="ARBA00044877"/>
    </source>
</evidence>
<organism evidence="9 10">
    <name type="scientific">SAR86 cluster bacterium</name>
    <dbReference type="NCBI Taxonomy" id="2030880"/>
    <lineage>
        <taxon>Bacteria</taxon>
        <taxon>Pseudomonadati</taxon>
        <taxon>Pseudomonadota</taxon>
        <taxon>Gammaproteobacteria</taxon>
        <taxon>SAR86 cluster</taxon>
    </lineage>
</organism>
<sequence length="222" mass="24312">MKGGHDLGGQPEMGPINPEPESKEPVFHAEWERRVFGLTLATGMLGKWNIDESRHARERQDPLAYVENSYYENWLEGLEKLLVEKGLVDIEELGQTASTLPQTTESLTVPNPEIAQKILSAGAPSTMGTDSEPLFRSGDSVLVRASEIAGHTRAPRYAQGVIGTVAAQLGCHSFPDSNALGIHEGKFLYRVIFSGVDLWSHSSTQTEVLIDLWEPYLVAAAN</sequence>
<evidence type="ECO:0000256" key="3">
    <source>
        <dbReference type="ARBA" id="ARBA00023239"/>
    </source>
</evidence>
<comment type="caution">
    <text evidence="9">The sequence shown here is derived from an EMBL/GenBank/DDBJ whole genome shotgun (WGS) entry which is preliminary data.</text>
</comment>
<evidence type="ECO:0000256" key="5">
    <source>
        <dbReference type="PIRNR" id="PIRNR001427"/>
    </source>
</evidence>
<evidence type="ECO:0000256" key="6">
    <source>
        <dbReference type="SAM" id="MobiDB-lite"/>
    </source>
</evidence>
<evidence type="ECO:0000259" key="8">
    <source>
        <dbReference type="Pfam" id="PF21006"/>
    </source>
</evidence>
<dbReference type="SUPFAM" id="SSF50090">
    <property type="entry name" value="Electron transport accessory proteins"/>
    <property type="match status" value="1"/>
</dbReference>
<dbReference type="PIRSF" id="PIRSF001427">
    <property type="entry name" value="NHase_beta"/>
    <property type="match status" value="1"/>
</dbReference>
<dbReference type="Pfam" id="PF02211">
    <property type="entry name" value="NHase_beta_C"/>
    <property type="match status" value="1"/>
</dbReference>
<comment type="function">
    <text evidence="1 5">NHase catalyzes the hydration of various nitrile compounds to the corresponding amides.</text>
</comment>
<dbReference type="InterPro" id="IPR049054">
    <property type="entry name" value="CN_hydtase_beta-like_N"/>
</dbReference>
<dbReference type="Gene3D" id="1.10.472.20">
    <property type="entry name" value="Nitrile hydratase, beta subunit"/>
    <property type="match status" value="1"/>
</dbReference>
<dbReference type="InterPro" id="IPR008990">
    <property type="entry name" value="Elect_transpt_acc-like_dom_sf"/>
</dbReference>
<dbReference type="Pfam" id="PF21006">
    <property type="entry name" value="NHase_beta_N"/>
    <property type="match status" value="1"/>
</dbReference>
<dbReference type="GO" id="GO:0018822">
    <property type="term" value="F:nitrile hydratase activity"/>
    <property type="evidence" value="ECO:0007669"/>
    <property type="project" value="UniProtKB-EC"/>
</dbReference>
<dbReference type="NCBIfam" id="TIGR03888">
    <property type="entry name" value="nitrile_beta"/>
    <property type="match status" value="1"/>
</dbReference>
<dbReference type="InterPro" id="IPR003168">
    <property type="entry name" value="Nitrile_hydratase_bsu"/>
</dbReference>
<dbReference type="GO" id="GO:0046914">
    <property type="term" value="F:transition metal ion binding"/>
    <property type="evidence" value="ECO:0007669"/>
    <property type="project" value="InterPro"/>
</dbReference>
<dbReference type="InterPro" id="IPR042262">
    <property type="entry name" value="CN_hydtase_beta_C"/>
</dbReference>
<feature type="region of interest" description="Disordered" evidence="6">
    <location>
        <begin position="1"/>
        <end position="23"/>
    </location>
</feature>
<dbReference type="EMBL" id="NVUL01000015">
    <property type="protein sequence ID" value="PCI79683.1"/>
    <property type="molecule type" value="Genomic_DNA"/>
</dbReference>
<keyword evidence="3 5" id="KW-0456">Lyase</keyword>
<evidence type="ECO:0000313" key="9">
    <source>
        <dbReference type="EMBL" id="PCI79683.1"/>
    </source>
</evidence>
<comment type="catalytic activity">
    <reaction evidence="4 5">
        <text>an aliphatic primary amide = an aliphatic nitrile + H2O</text>
        <dbReference type="Rhea" id="RHEA:12673"/>
        <dbReference type="ChEBI" id="CHEBI:15377"/>
        <dbReference type="ChEBI" id="CHEBI:65285"/>
        <dbReference type="ChEBI" id="CHEBI:80291"/>
        <dbReference type="EC" id="4.2.1.84"/>
    </reaction>
</comment>
<evidence type="ECO:0000256" key="2">
    <source>
        <dbReference type="ARBA" id="ARBA00009098"/>
    </source>
</evidence>
<feature type="domain" description="Nitrile hydratase beta subunit" evidence="7">
    <location>
        <begin position="126"/>
        <end position="217"/>
    </location>
</feature>
<evidence type="ECO:0000256" key="1">
    <source>
        <dbReference type="ARBA" id="ARBA00004042"/>
    </source>
</evidence>